<proteinExistence type="predicted"/>
<dbReference type="AlphaFoldDB" id="A0AAW5UXA1"/>
<protein>
    <submittedName>
        <fullName evidence="1">Uncharacterized protein</fullName>
    </submittedName>
</protein>
<organism evidence="1 2">
    <name type="scientific">Segatella copri</name>
    <dbReference type="NCBI Taxonomy" id="165179"/>
    <lineage>
        <taxon>Bacteria</taxon>
        <taxon>Pseudomonadati</taxon>
        <taxon>Bacteroidota</taxon>
        <taxon>Bacteroidia</taxon>
        <taxon>Bacteroidales</taxon>
        <taxon>Prevotellaceae</taxon>
        <taxon>Segatella</taxon>
    </lineage>
</organism>
<sequence>MVIEVKPLQLAKQFSPKDVTEEGISMEVKLLQPEKQQPPKDVTEEGISMEVKLLQPEYLLLVDYQYYTL</sequence>
<gene>
    <name evidence="1" type="ORF">ONT23_16015</name>
</gene>
<dbReference type="EMBL" id="JAPDVH010000001">
    <property type="protein sequence ID" value="MCW4156993.1"/>
    <property type="molecule type" value="Genomic_DNA"/>
</dbReference>
<reference evidence="1" key="1">
    <citation type="submission" date="2022-11" db="EMBL/GenBank/DDBJ databases">
        <title>Genomic repertoires linked with pathogenic potency of arthritogenic Prevotella copri isolated from the gut of rheumatoid arthritis patients.</title>
        <authorList>
            <person name="Nii T."/>
            <person name="Maeda Y."/>
            <person name="Motooka D."/>
            <person name="Naito M."/>
            <person name="Matsumoto Y."/>
            <person name="Ogawa T."/>
            <person name="Oguro-Igashira E."/>
            <person name="Kishikawa T."/>
            <person name="Yamashita M."/>
            <person name="Koizumi S."/>
            <person name="Kurakawa T."/>
            <person name="Okumura R."/>
            <person name="Kayama H."/>
            <person name="Murakami M."/>
            <person name="Sakaguchi T."/>
            <person name="Das B."/>
            <person name="Nakamura S."/>
            <person name="Okada Y."/>
            <person name="Kumanogoh A."/>
            <person name="Takeda K."/>
        </authorList>
    </citation>
    <scope>NUCLEOTIDE SEQUENCE</scope>
    <source>
        <strain evidence="1">H012_8</strain>
    </source>
</reference>
<name>A0AAW5UXA1_9BACT</name>
<evidence type="ECO:0000313" key="2">
    <source>
        <dbReference type="Proteomes" id="UP001209168"/>
    </source>
</evidence>
<evidence type="ECO:0000313" key="1">
    <source>
        <dbReference type="EMBL" id="MCW4156993.1"/>
    </source>
</evidence>
<dbReference type="Proteomes" id="UP001209168">
    <property type="component" value="Unassembled WGS sequence"/>
</dbReference>
<comment type="caution">
    <text evidence="1">The sequence shown here is derived from an EMBL/GenBank/DDBJ whole genome shotgun (WGS) entry which is preliminary data.</text>
</comment>
<accession>A0AAW5UXA1</accession>